<dbReference type="InterPro" id="IPR004201">
    <property type="entry name" value="Cdc48_dom2"/>
</dbReference>
<dbReference type="InterPro" id="IPR050168">
    <property type="entry name" value="AAA_ATPase_domain"/>
</dbReference>
<dbReference type="RefSeq" id="WP_245641277.1">
    <property type="nucleotide sequence ID" value="NZ_LOHZ01000019.1"/>
</dbReference>
<dbReference type="EMBL" id="LOHZ01000019">
    <property type="protein sequence ID" value="KYO68020.1"/>
    <property type="molecule type" value="Genomic_DNA"/>
</dbReference>
<dbReference type="GO" id="GO:0016887">
    <property type="term" value="F:ATP hydrolysis activity"/>
    <property type="evidence" value="ECO:0007669"/>
    <property type="project" value="InterPro"/>
</dbReference>
<comment type="similarity">
    <text evidence="1">Belongs to the AAA ATPase family. CDC48 subfamily.</text>
</comment>
<dbReference type="InterPro" id="IPR029067">
    <property type="entry name" value="CDC48_domain_2-like_sf"/>
</dbReference>
<dbReference type="AlphaFoldDB" id="A0A161PWJ2"/>
<dbReference type="FunFam" id="1.10.8.60:FF:000057">
    <property type="entry name" value="AAA family ATPase, CDC48 subfamily"/>
    <property type="match status" value="1"/>
</dbReference>
<keyword evidence="3 6" id="KW-0547">Nucleotide-binding</keyword>
<feature type="domain" description="CDC48 N-terminal subdomain" evidence="9">
    <location>
        <begin position="8"/>
        <end position="92"/>
    </location>
</feature>
<dbReference type="Proteomes" id="UP000075737">
    <property type="component" value="Unassembled WGS sequence"/>
</dbReference>
<dbReference type="SMART" id="SM01073">
    <property type="entry name" value="CDC48_N"/>
    <property type="match status" value="1"/>
</dbReference>
<dbReference type="Gene3D" id="3.40.50.300">
    <property type="entry name" value="P-loop containing nucleotide triphosphate hydrolases"/>
    <property type="match status" value="2"/>
</dbReference>
<evidence type="ECO:0000256" key="6">
    <source>
        <dbReference type="RuleBase" id="RU003651"/>
    </source>
</evidence>
<dbReference type="SUPFAM" id="SSF54585">
    <property type="entry name" value="Cdc48 domain 2-like"/>
    <property type="match status" value="1"/>
</dbReference>
<organism evidence="10 11">
    <name type="scientific">Thermovenabulum gondwanense</name>
    <dbReference type="NCBI Taxonomy" id="520767"/>
    <lineage>
        <taxon>Bacteria</taxon>
        <taxon>Bacillati</taxon>
        <taxon>Bacillota</taxon>
        <taxon>Clostridia</taxon>
        <taxon>Thermosediminibacterales</taxon>
        <taxon>Thermosediminibacteraceae</taxon>
        <taxon>Thermovenabulum</taxon>
    </lineage>
</organism>
<feature type="domain" description="AAA+ ATPase" evidence="7">
    <location>
        <begin position="214"/>
        <end position="350"/>
    </location>
</feature>
<keyword evidence="11" id="KW-1185">Reference proteome</keyword>
<dbReference type="InterPro" id="IPR003338">
    <property type="entry name" value="CDC4_N-term_subdom"/>
</dbReference>
<dbReference type="STRING" id="520767.ATZ99_03300"/>
<dbReference type="InterPro" id="IPR003593">
    <property type="entry name" value="AAA+_ATPase"/>
</dbReference>
<reference evidence="10 11" key="1">
    <citation type="submission" date="2015-12" db="EMBL/GenBank/DDBJ databases">
        <title>Draft genome of Thermovenabulum gondwanense isolated from a red thermophilic microbial mat colonisisng an outflow channel of a bore well.</title>
        <authorList>
            <person name="Patel B.K."/>
        </authorList>
    </citation>
    <scope>NUCLEOTIDE SEQUENCE [LARGE SCALE GENOMIC DNA]</scope>
    <source>
        <strain evidence="10 11">R270</strain>
    </source>
</reference>
<evidence type="ECO:0000259" key="7">
    <source>
        <dbReference type="SMART" id="SM00382"/>
    </source>
</evidence>
<dbReference type="PROSITE" id="PS00674">
    <property type="entry name" value="AAA"/>
    <property type="match status" value="2"/>
</dbReference>
<dbReference type="Gene3D" id="3.10.330.10">
    <property type="match status" value="1"/>
</dbReference>
<evidence type="ECO:0000256" key="2">
    <source>
        <dbReference type="ARBA" id="ARBA00022737"/>
    </source>
</evidence>
<dbReference type="Pfam" id="PF00004">
    <property type="entry name" value="AAA"/>
    <property type="match status" value="2"/>
</dbReference>
<name>A0A161PWJ2_9FIRM</name>
<evidence type="ECO:0000313" key="10">
    <source>
        <dbReference type="EMBL" id="KYO68020.1"/>
    </source>
</evidence>
<evidence type="ECO:0000259" key="8">
    <source>
        <dbReference type="SMART" id="SM01072"/>
    </source>
</evidence>
<dbReference type="GO" id="GO:0005737">
    <property type="term" value="C:cytoplasm"/>
    <property type="evidence" value="ECO:0007669"/>
    <property type="project" value="UniProtKB-ARBA"/>
</dbReference>
<evidence type="ECO:0000256" key="1">
    <source>
        <dbReference type="ARBA" id="ARBA00009833"/>
    </source>
</evidence>
<dbReference type="Gene3D" id="1.10.8.60">
    <property type="match status" value="2"/>
</dbReference>
<dbReference type="SUPFAM" id="SSF50692">
    <property type="entry name" value="ADC-like"/>
    <property type="match status" value="1"/>
</dbReference>
<evidence type="ECO:0000256" key="3">
    <source>
        <dbReference type="ARBA" id="ARBA00022741"/>
    </source>
</evidence>
<dbReference type="FunFam" id="2.40.40.20:FF:000007">
    <property type="entry name" value="AAA family ATPase"/>
    <property type="match status" value="1"/>
</dbReference>
<dbReference type="PATRIC" id="fig|520767.4.peg.334"/>
<dbReference type="InterPro" id="IPR003960">
    <property type="entry name" value="ATPase_AAA_CS"/>
</dbReference>
<dbReference type="InterPro" id="IPR003959">
    <property type="entry name" value="ATPase_AAA_core"/>
</dbReference>
<keyword evidence="5" id="KW-0175">Coiled coil</keyword>
<keyword evidence="10" id="KW-0482">Metalloprotease</keyword>
<sequence>MIFPENFKLKVIEAEIQDARKGMVRIPADAMTALGLKPNDVVTITGKRTTVARVVPGFPESCLPGCIQMDGVIRFNSGAGIGDLVEIAPCEALEAKFIVLSPVLTGWQGSDKEVQVIKKFLMGRAVIAGDQVSITQFSGTDEAFTIEGTSPKGAVIITRETIVRIKGTENSQSRRGNITYEDIGGLEKEIKKIREIVELPLKYPNIFHELGIEPPKGILLYGPPGTGKTLIARAIAAETEAHFILVNGPEIMNKYYGESEAKLRQVFEEAKKKAPTIIFLDEIDAIAPRRTEVHGDVEKRVVAQLLALMDGLEARGNVIVLAATNVPDLIDPALRRPGRFDREILIDVPDQRGRREILEIHTRGMALSEDVSLDRLAAVTHGFVGADLAALCREAGMHALQRVLEKLPSESAPLDLTELKVTMNDFLNALEEVDPSATREFAVEPPSVGWNDIGGLNPVKERLKSLVQWPLTRPELIEKFHLNPPKGILLFGPPGTGKTLTVRALARESRINFIPVNTSLLFSRWKGQAEKMLHEVFRKARQVSPCILFFDELDALVPSRRGGEETNGHLVSQFLLEFDALEEIHQVIVIGATNRIDLIDKALLRPGRFDEVIEFPYPDRLDRRAIFEIHLRSRPLADDLNLEELAQRSEGFTGAEIEAVCRRAAFAAALEYVSNRLITRDAGLIRQRHLINAIDESKKKN</sequence>
<dbReference type="PANTHER" id="PTHR23077">
    <property type="entry name" value="AAA-FAMILY ATPASE"/>
    <property type="match status" value="1"/>
</dbReference>
<accession>A0A161PWJ2</accession>
<dbReference type="FunFam" id="3.40.50.300:FF:001025">
    <property type="entry name" value="ATPase family, AAA domain-containing 2B"/>
    <property type="match status" value="1"/>
</dbReference>
<evidence type="ECO:0000256" key="4">
    <source>
        <dbReference type="ARBA" id="ARBA00022840"/>
    </source>
</evidence>
<evidence type="ECO:0000313" key="11">
    <source>
        <dbReference type="Proteomes" id="UP000075737"/>
    </source>
</evidence>
<proteinExistence type="inferred from homology"/>
<dbReference type="PANTHER" id="PTHR23077:SF171">
    <property type="entry name" value="NUCLEAR VALOSIN-CONTAINING PROTEIN-LIKE"/>
    <property type="match status" value="1"/>
</dbReference>
<dbReference type="Gene3D" id="2.40.40.20">
    <property type="match status" value="1"/>
</dbReference>
<keyword evidence="2" id="KW-0677">Repeat</keyword>
<keyword evidence="10" id="KW-0378">Hydrolase</keyword>
<dbReference type="GO" id="GO:0008237">
    <property type="term" value="F:metallopeptidase activity"/>
    <property type="evidence" value="ECO:0007669"/>
    <property type="project" value="UniProtKB-KW"/>
</dbReference>
<dbReference type="Pfam" id="PF17862">
    <property type="entry name" value="AAA_lid_3"/>
    <property type="match status" value="2"/>
</dbReference>
<comment type="caution">
    <text evidence="10">The sequence shown here is derived from an EMBL/GenBank/DDBJ whole genome shotgun (WGS) entry which is preliminary data.</text>
</comment>
<dbReference type="GO" id="GO:0005524">
    <property type="term" value="F:ATP binding"/>
    <property type="evidence" value="ECO:0007669"/>
    <property type="project" value="UniProtKB-KW"/>
</dbReference>
<dbReference type="SUPFAM" id="SSF52540">
    <property type="entry name" value="P-loop containing nucleoside triphosphate hydrolases"/>
    <property type="match status" value="2"/>
</dbReference>
<dbReference type="SMART" id="SM01072">
    <property type="entry name" value="CDC48_2"/>
    <property type="match status" value="1"/>
</dbReference>
<evidence type="ECO:0000259" key="9">
    <source>
        <dbReference type="SMART" id="SM01073"/>
    </source>
</evidence>
<dbReference type="InterPro" id="IPR005938">
    <property type="entry name" value="AAA_ATPase_CDC48"/>
</dbReference>
<dbReference type="FunFam" id="3.40.50.300:FF:000012">
    <property type="entry name" value="Transitional endoplasmic reticulum ATPase"/>
    <property type="match status" value="1"/>
</dbReference>
<evidence type="ECO:0000256" key="5">
    <source>
        <dbReference type="ARBA" id="ARBA00023054"/>
    </source>
</evidence>
<dbReference type="GO" id="GO:0006508">
    <property type="term" value="P:proteolysis"/>
    <property type="evidence" value="ECO:0007669"/>
    <property type="project" value="UniProtKB-KW"/>
</dbReference>
<dbReference type="NCBIfam" id="TIGR01243">
    <property type="entry name" value="CDC48"/>
    <property type="match status" value="1"/>
</dbReference>
<dbReference type="EC" id="3.4.24.-" evidence="10"/>
<dbReference type="InterPro" id="IPR041569">
    <property type="entry name" value="AAA_lid_3"/>
</dbReference>
<protein>
    <submittedName>
        <fullName evidence="10">ATP-dependent zinc metalloprotease FtsH</fullName>
        <ecNumber evidence="10">3.4.24.-</ecNumber>
    </submittedName>
</protein>
<dbReference type="InterPro" id="IPR009010">
    <property type="entry name" value="Asp_de-COase-like_dom_sf"/>
</dbReference>
<dbReference type="Pfam" id="PF02933">
    <property type="entry name" value="CDC48_2"/>
    <property type="match status" value="1"/>
</dbReference>
<dbReference type="SMART" id="SM00382">
    <property type="entry name" value="AAA"/>
    <property type="match status" value="2"/>
</dbReference>
<keyword evidence="10" id="KW-0645">Protease</keyword>
<keyword evidence="4 6" id="KW-0067">ATP-binding</keyword>
<dbReference type="InterPro" id="IPR027417">
    <property type="entry name" value="P-loop_NTPase"/>
</dbReference>
<feature type="domain" description="AAA+ ATPase" evidence="7">
    <location>
        <begin position="484"/>
        <end position="619"/>
    </location>
</feature>
<gene>
    <name evidence="10" type="primary">ftsH_2</name>
    <name evidence="10" type="ORF">ATZ99_03300</name>
</gene>
<feature type="domain" description="CDC48" evidence="8">
    <location>
        <begin position="107"/>
        <end position="172"/>
    </location>
</feature>
<dbReference type="Pfam" id="PF02359">
    <property type="entry name" value="CDC48_N"/>
    <property type="match status" value="1"/>
</dbReference>